<sequence length="113" mass="12314">MNGVKPIPAELLTDGAVLLTPTGSGYLRDNLDSVRIVRVSAITDYTTGRTRDCTELVMYFDCVNSSPSGTEFAAGQSLEYCGETYEVVSAELFAGEDPHHWRVKARKTGGEHI</sequence>
<accession>A0A8S5PV27</accession>
<protein>
    <submittedName>
        <fullName evidence="1">Minor capsid protein</fullName>
    </submittedName>
</protein>
<dbReference type="EMBL" id="BK015522">
    <property type="protein sequence ID" value="DAE10919.1"/>
    <property type="molecule type" value="Genomic_DNA"/>
</dbReference>
<reference evidence="1" key="1">
    <citation type="journal article" date="2021" name="Proc. Natl. Acad. Sci. U.S.A.">
        <title>A Catalog of Tens of Thousands of Viruses from Human Metagenomes Reveals Hidden Associations with Chronic Diseases.</title>
        <authorList>
            <person name="Tisza M.J."/>
            <person name="Buck C.B."/>
        </authorList>
    </citation>
    <scope>NUCLEOTIDE SEQUENCE</scope>
    <source>
        <strain evidence="1">Ctg0K17</strain>
    </source>
</reference>
<evidence type="ECO:0000313" key="1">
    <source>
        <dbReference type="EMBL" id="DAE10919.1"/>
    </source>
</evidence>
<name>A0A8S5PV27_9CAUD</name>
<organism evidence="1">
    <name type="scientific">Siphoviridae sp. ctg0K17</name>
    <dbReference type="NCBI Taxonomy" id="2825600"/>
    <lineage>
        <taxon>Viruses</taxon>
        <taxon>Duplodnaviria</taxon>
        <taxon>Heunggongvirae</taxon>
        <taxon>Uroviricota</taxon>
        <taxon>Caudoviricetes</taxon>
    </lineage>
</organism>
<proteinExistence type="predicted"/>